<dbReference type="InterPro" id="IPR001789">
    <property type="entry name" value="Sig_transdc_resp-reg_receiver"/>
</dbReference>
<dbReference type="CDD" id="cd00082">
    <property type="entry name" value="HisKA"/>
    <property type="match status" value="1"/>
</dbReference>
<organism evidence="11 12">
    <name type="scientific">Thermonema lapsum</name>
    <dbReference type="NCBI Taxonomy" id="28195"/>
    <lineage>
        <taxon>Bacteria</taxon>
        <taxon>Pseudomonadati</taxon>
        <taxon>Bacteroidota</taxon>
        <taxon>Cytophagia</taxon>
        <taxon>Cytophagales</taxon>
        <taxon>Thermonemataceae</taxon>
        <taxon>Thermonema</taxon>
    </lineage>
</organism>
<keyword evidence="4" id="KW-0808">Transferase</keyword>
<dbReference type="Gene3D" id="3.30.565.10">
    <property type="entry name" value="Histidine kinase-like ATPase, C-terminal domain"/>
    <property type="match status" value="1"/>
</dbReference>
<dbReference type="Gene3D" id="1.10.287.130">
    <property type="match status" value="1"/>
</dbReference>
<dbReference type="Proteomes" id="UP000537126">
    <property type="component" value="Unassembled WGS sequence"/>
</dbReference>
<evidence type="ECO:0000256" key="5">
    <source>
        <dbReference type="ARBA" id="ARBA00022777"/>
    </source>
</evidence>
<dbReference type="InterPro" id="IPR011006">
    <property type="entry name" value="CheY-like_superfamily"/>
</dbReference>
<dbReference type="PROSITE" id="PS50109">
    <property type="entry name" value="HIS_KIN"/>
    <property type="match status" value="1"/>
</dbReference>
<comment type="caution">
    <text evidence="11">The sequence shown here is derived from an EMBL/GenBank/DDBJ whole genome shotgun (WGS) entry which is preliminary data.</text>
</comment>
<feature type="coiled-coil region" evidence="8">
    <location>
        <begin position="140"/>
        <end position="174"/>
    </location>
</feature>
<evidence type="ECO:0000256" key="3">
    <source>
        <dbReference type="ARBA" id="ARBA00022553"/>
    </source>
</evidence>
<dbReference type="SUPFAM" id="SSF47384">
    <property type="entry name" value="Homodimeric domain of signal transducing histidine kinase"/>
    <property type="match status" value="1"/>
</dbReference>
<dbReference type="CDD" id="cd00075">
    <property type="entry name" value="HATPase"/>
    <property type="match status" value="1"/>
</dbReference>
<dbReference type="Gene3D" id="3.40.50.2300">
    <property type="match status" value="1"/>
</dbReference>
<dbReference type="Pfam" id="PF00512">
    <property type="entry name" value="HisKA"/>
    <property type="match status" value="1"/>
</dbReference>
<keyword evidence="5 11" id="KW-0418">Kinase</keyword>
<sequence>MIEQQISVLLIDDDEEDYLILREVVQDIPFRGTRYTVDWTPDIKQAWEAVKNAAYDVYLVDYLLGVHDGLSFIRRAVEEGCMQPMILLTGQDNPIIDEQAMLAGAADYLVKGRFDADQLERAVRYSMQHAKNMYEIKLLNEYLEKRVEERTKQLREAYQQVKQALDKEKELNELKSRFVAMASHEFRTPLSAILSSASLIARYDKTEQQPQRLKHVQRIQKSVQSLNAILNEFLSLSKIEEGRESVQPKPTDLVSLVQDLCEELNPLCKENQHILCKLPGSSLPWVQDERILKNILTNLLSNSLKYSDKEVELIMQPLDNKTLRIEVKDYGIGIPEEEQKYVFTRFFRAGNATNVSGTGLGLHIVKKYVDLIGGDISFQSRENQGTTFYLTIPHL</sequence>
<accession>A0A846MNF0</accession>
<dbReference type="InterPro" id="IPR003594">
    <property type="entry name" value="HATPase_dom"/>
</dbReference>
<keyword evidence="8" id="KW-0175">Coiled coil</keyword>
<dbReference type="PRINTS" id="PR00344">
    <property type="entry name" value="BCTRLSENSOR"/>
</dbReference>
<proteinExistence type="predicted"/>
<dbReference type="EMBL" id="JAASRN010000001">
    <property type="protein sequence ID" value="NIK72975.1"/>
    <property type="molecule type" value="Genomic_DNA"/>
</dbReference>
<name>A0A846MNF0_9BACT</name>
<protein>
    <recommendedName>
        <fullName evidence="2">histidine kinase</fullName>
        <ecNumber evidence="2">2.7.13.3</ecNumber>
    </recommendedName>
</protein>
<keyword evidence="12" id="KW-1185">Reference proteome</keyword>
<dbReference type="Pfam" id="PF02518">
    <property type="entry name" value="HATPase_c"/>
    <property type="match status" value="1"/>
</dbReference>
<keyword evidence="6" id="KW-0902">Two-component regulatory system</keyword>
<dbReference type="InterPro" id="IPR036890">
    <property type="entry name" value="HATPase_C_sf"/>
</dbReference>
<dbReference type="InterPro" id="IPR005467">
    <property type="entry name" value="His_kinase_dom"/>
</dbReference>
<evidence type="ECO:0000256" key="1">
    <source>
        <dbReference type="ARBA" id="ARBA00000085"/>
    </source>
</evidence>
<dbReference type="SUPFAM" id="SSF55874">
    <property type="entry name" value="ATPase domain of HSP90 chaperone/DNA topoisomerase II/histidine kinase"/>
    <property type="match status" value="1"/>
</dbReference>
<dbReference type="PROSITE" id="PS50110">
    <property type="entry name" value="RESPONSE_REGULATORY"/>
    <property type="match status" value="1"/>
</dbReference>
<dbReference type="SMART" id="SM00388">
    <property type="entry name" value="HisKA"/>
    <property type="match status" value="1"/>
</dbReference>
<dbReference type="InterPro" id="IPR004358">
    <property type="entry name" value="Sig_transdc_His_kin-like_C"/>
</dbReference>
<keyword evidence="3 7" id="KW-0597">Phosphoprotein</keyword>
<dbReference type="GO" id="GO:0000155">
    <property type="term" value="F:phosphorelay sensor kinase activity"/>
    <property type="evidence" value="ECO:0007669"/>
    <property type="project" value="InterPro"/>
</dbReference>
<dbReference type="InterPro" id="IPR003661">
    <property type="entry name" value="HisK_dim/P_dom"/>
</dbReference>
<feature type="modified residue" description="4-aspartylphosphate" evidence="7">
    <location>
        <position position="61"/>
    </location>
</feature>
<evidence type="ECO:0000259" key="9">
    <source>
        <dbReference type="PROSITE" id="PS50109"/>
    </source>
</evidence>
<dbReference type="PANTHER" id="PTHR43711">
    <property type="entry name" value="TWO-COMPONENT HISTIDINE KINASE"/>
    <property type="match status" value="1"/>
</dbReference>
<evidence type="ECO:0000313" key="12">
    <source>
        <dbReference type="Proteomes" id="UP000537126"/>
    </source>
</evidence>
<evidence type="ECO:0000259" key="10">
    <source>
        <dbReference type="PROSITE" id="PS50110"/>
    </source>
</evidence>
<feature type="domain" description="Histidine kinase" evidence="9">
    <location>
        <begin position="181"/>
        <end position="395"/>
    </location>
</feature>
<evidence type="ECO:0000256" key="6">
    <source>
        <dbReference type="ARBA" id="ARBA00023012"/>
    </source>
</evidence>
<dbReference type="SMART" id="SM00448">
    <property type="entry name" value="REC"/>
    <property type="match status" value="1"/>
</dbReference>
<dbReference type="InterPro" id="IPR050736">
    <property type="entry name" value="Sensor_HK_Regulatory"/>
</dbReference>
<evidence type="ECO:0000256" key="7">
    <source>
        <dbReference type="PROSITE-ProRule" id="PRU00169"/>
    </source>
</evidence>
<dbReference type="RefSeq" id="WP_166918259.1">
    <property type="nucleotide sequence ID" value="NZ_JAASRN010000001.1"/>
</dbReference>
<evidence type="ECO:0000256" key="4">
    <source>
        <dbReference type="ARBA" id="ARBA00022679"/>
    </source>
</evidence>
<feature type="domain" description="Response regulatory" evidence="10">
    <location>
        <begin position="7"/>
        <end position="126"/>
    </location>
</feature>
<dbReference type="InterPro" id="IPR036097">
    <property type="entry name" value="HisK_dim/P_sf"/>
</dbReference>
<reference evidence="11 12" key="1">
    <citation type="submission" date="2020-03" db="EMBL/GenBank/DDBJ databases">
        <title>Genomic Encyclopedia of Type Strains, Phase IV (KMG-IV): sequencing the most valuable type-strain genomes for metagenomic binning, comparative biology and taxonomic classification.</title>
        <authorList>
            <person name="Goeker M."/>
        </authorList>
    </citation>
    <scope>NUCLEOTIDE SEQUENCE [LARGE SCALE GENOMIC DNA]</scope>
    <source>
        <strain evidence="11 12">DSM 5718</strain>
    </source>
</reference>
<dbReference type="SUPFAM" id="SSF52172">
    <property type="entry name" value="CheY-like"/>
    <property type="match status" value="1"/>
</dbReference>
<dbReference type="EC" id="2.7.13.3" evidence="2"/>
<evidence type="ECO:0000256" key="2">
    <source>
        <dbReference type="ARBA" id="ARBA00012438"/>
    </source>
</evidence>
<comment type="catalytic activity">
    <reaction evidence="1">
        <text>ATP + protein L-histidine = ADP + protein N-phospho-L-histidine.</text>
        <dbReference type="EC" id="2.7.13.3"/>
    </reaction>
</comment>
<gene>
    <name evidence="11" type="ORF">FHS56_000461</name>
</gene>
<dbReference type="SMART" id="SM00387">
    <property type="entry name" value="HATPase_c"/>
    <property type="match status" value="1"/>
</dbReference>
<dbReference type="AlphaFoldDB" id="A0A846MNF0"/>
<dbReference type="PANTHER" id="PTHR43711:SF26">
    <property type="entry name" value="SENSOR HISTIDINE KINASE RCSC"/>
    <property type="match status" value="1"/>
</dbReference>
<dbReference type="CDD" id="cd00156">
    <property type="entry name" value="REC"/>
    <property type="match status" value="1"/>
</dbReference>
<dbReference type="Pfam" id="PF00072">
    <property type="entry name" value="Response_reg"/>
    <property type="match status" value="1"/>
</dbReference>
<evidence type="ECO:0000313" key="11">
    <source>
        <dbReference type="EMBL" id="NIK72975.1"/>
    </source>
</evidence>
<evidence type="ECO:0000256" key="8">
    <source>
        <dbReference type="SAM" id="Coils"/>
    </source>
</evidence>